<keyword evidence="9" id="KW-0238">DNA-binding</keyword>
<dbReference type="Gene3D" id="3.30.160.60">
    <property type="entry name" value="Classic Zinc Finger"/>
    <property type="match status" value="21"/>
</dbReference>
<dbReference type="GO" id="GO:0048598">
    <property type="term" value="P:embryonic morphogenesis"/>
    <property type="evidence" value="ECO:0007669"/>
    <property type="project" value="UniProtKB-ARBA"/>
</dbReference>
<feature type="region of interest" description="Disordered" evidence="14">
    <location>
        <begin position="1470"/>
        <end position="1492"/>
    </location>
</feature>
<dbReference type="InterPro" id="IPR013087">
    <property type="entry name" value="Znf_C2H2_type"/>
</dbReference>
<feature type="domain" description="C2H2-type" evidence="15">
    <location>
        <begin position="1725"/>
        <end position="1752"/>
    </location>
</feature>
<dbReference type="GO" id="GO:0008270">
    <property type="term" value="F:zinc ion binding"/>
    <property type="evidence" value="ECO:0007669"/>
    <property type="project" value="UniProtKB-KW"/>
</dbReference>
<dbReference type="PROSITE" id="PS00028">
    <property type="entry name" value="ZINC_FINGER_C2H2_1"/>
    <property type="match status" value="29"/>
</dbReference>
<keyword evidence="5" id="KW-0677">Repeat</keyword>
<keyword evidence="10" id="KW-0804">Transcription</keyword>
<feature type="region of interest" description="Disordered" evidence="14">
    <location>
        <begin position="1651"/>
        <end position="1676"/>
    </location>
</feature>
<evidence type="ECO:0000313" key="16">
    <source>
        <dbReference type="EMBL" id="KAK8394012.1"/>
    </source>
</evidence>
<evidence type="ECO:0000256" key="6">
    <source>
        <dbReference type="ARBA" id="ARBA00022771"/>
    </source>
</evidence>
<feature type="domain" description="C2H2-type" evidence="15">
    <location>
        <begin position="1583"/>
        <end position="1606"/>
    </location>
</feature>
<dbReference type="FunFam" id="3.30.160.60:FF:000100">
    <property type="entry name" value="Zinc finger 45-like"/>
    <property type="match status" value="1"/>
</dbReference>
<feature type="domain" description="C2H2-type" evidence="15">
    <location>
        <begin position="1499"/>
        <end position="1526"/>
    </location>
</feature>
<evidence type="ECO:0000259" key="15">
    <source>
        <dbReference type="PROSITE" id="PS50157"/>
    </source>
</evidence>
<feature type="domain" description="C2H2-type" evidence="15">
    <location>
        <begin position="1556"/>
        <end position="1584"/>
    </location>
</feature>
<feature type="domain" description="C2H2-type" evidence="15">
    <location>
        <begin position="869"/>
        <end position="898"/>
    </location>
</feature>
<feature type="domain" description="C2H2-type" evidence="15">
    <location>
        <begin position="841"/>
        <end position="868"/>
    </location>
</feature>
<feature type="domain" description="C2H2-type" evidence="15">
    <location>
        <begin position="451"/>
        <end position="478"/>
    </location>
</feature>
<dbReference type="InterPro" id="IPR050331">
    <property type="entry name" value="Zinc_finger"/>
</dbReference>
<dbReference type="FunFam" id="3.30.160.60:FF:000145">
    <property type="entry name" value="Zinc finger protein 574"/>
    <property type="match status" value="1"/>
</dbReference>
<dbReference type="SMART" id="SM00355">
    <property type="entry name" value="ZnF_C2H2"/>
    <property type="match status" value="29"/>
</dbReference>
<dbReference type="GO" id="GO:0010468">
    <property type="term" value="P:regulation of gene expression"/>
    <property type="evidence" value="ECO:0007669"/>
    <property type="project" value="TreeGrafter"/>
</dbReference>
<dbReference type="GO" id="GO:0003677">
    <property type="term" value="F:DNA binding"/>
    <property type="evidence" value="ECO:0007669"/>
    <property type="project" value="UniProtKB-KW"/>
</dbReference>
<dbReference type="PANTHER" id="PTHR16515">
    <property type="entry name" value="PR DOMAIN ZINC FINGER PROTEIN"/>
    <property type="match status" value="1"/>
</dbReference>
<feature type="domain" description="C2H2-type" evidence="15">
    <location>
        <begin position="587"/>
        <end position="615"/>
    </location>
</feature>
<feature type="domain" description="C2H2-type" evidence="15">
    <location>
        <begin position="554"/>
        <end position="582"/>
    </location>
</feature>
<sequence length="2228" mass="245276">MTSGRRERRTAIAPATRLKQRKDFVFSVIKASGSAISNLRDTGPYNKTLAASFLTLATRQSHLWRMTLPVPSEVPQCPGRWLGTVMEVGGVGGGELGSSTVVVSSDGELQYELNQQTNSFLANTHIVQQDGTNTMLSLPIQLVQLHDPGGEGGGVRGPGGISGSQAFSGHIVIKNDPDGTRTLLLDPSEVGLSVGGEDGGENRLIPLNDFSEVGTGSSLSDLHERSGFLQLDEGMVTMNQDMGQGGIILASDGDYLTQKDNTIPQFAALNIVDGQMVLTATEAGIDDTVTLEGASLMNSTLSSQDSILPAQIPISVKREPDVDPPVGKGPYTCRFCGLTVEKWVQLKKHLKKHLEDKPYRCYECDASFNVQKNLRLHKALHATDSLVCPECEKTFRRMASFKAHLALHEEDESVTCEICQEEFVSLAQLEPHYECHSMTIGQLEERKKPNLVCQECRGEFTSHEMLTHHMKVHRKTKKIVSSKPKRKVPDRSRFVNKCLQCDKKFIKPSQLKRHMMIHTGERPFKCTYEGCDRAFNQKYTMLIHLDIHTGRKDYKCEFCNKEFVQKSNLRCHIKRVHPVNKGGQQLFECEECSCVFKRAGSLNAHIARAHTNEAIIGLDTASADVRDVFKEIQDLEKAAQSNQKDLLPMRVSQPLKKPDLESGSQQDRQGHVKGVETGSSEASSSALQVNASEGDILQQALKNIGLSQSKEQMNVLKDGMKMKVEAEDGLQTAENCWPLEEPKPPHVEEYRRVRVMTLVDRNQESGVKRFPVLVKIVRDVKWHICTFKGCTKEFKKPSDLVRHMRVHTNDKPFKCNKCFRNFAVKSTLVAHTKVHQAVKEHTCKHCNKKFTTSTSLRVHSRLHTGQKPYPCSQCHKVFRTISHRNAHMMSHAHSPLRQAHSKKYMALPNIPLQEPILITTAGPVKQPSRHSQIYPNETGEFPPDRPHKCHYCPAAFKKSSHLKQHERAHTGERPYKCNSCSKQFLSLSVLKSHHKTHTGQRTHKCEQCSRLFATSGSLRRHKTIHSSERPYMCPYCQKTFKTNTNCKKHMKTHRHELAMEAVRAAGSNLQGDNQQALLTTSLYGQQSTATLSEADVSELTGMAGVFQEGDFPLSGELQQQTQHQQQEEQATAQVLPAAFGQGVGEEELTLADLQTGVENSLASGETVIIGSQPPTITTHLNSSSVLLPHSSGGQGSSGSSILLPHSSASSILQESSTTSILQSTSGSSILLSSPSVQVTQASVPSHFTQTSAGTTILTIPQSSGGSILTVHQPSVIQGPTREETANVTSVIQSQPSIVNQSAASHYSASRQTILDHSQDFNSLGDPGGLEMVNLPPSMINTTSQVLPANLQLGENSEAVITNTTEQANSAGESLGGSSGDVLTASLVERDEGTSVVSSHTTGTAAGADGAAATTTTTLLESNFDHQGFSDGFTFHVTPTLDLSNLGQGSEIPSSQLVQLLSSQESIGEVSDIAPAGDSPNSASSRKEPQESMVSVTKMYECGDCKKMFLKLSHLRSHRRIHTTDKVYRCATCSKEFQTSQSFKEHQQQHLQSPESHQCSICLEKFQTSAQLLKHIQGEHSSMWQCPVCEKMFTSPDAFQRHIRIHSIDLLNETFSKCKQEDISADSKEKVVLTAEEMDTILQQTTEANLSLEEGQGKQEGKSADAKQQRSVQEDKNLHVLYGKDNASEEADTQKHAHSCKTCSKSFKKPSDLVRHIRIHTGERPFSCSQCNKAFAVKSTLDVHMKTHTKKKDFMCHICNTMFATKGSLSIHMRLHTGDKPFKCNHCGMKFRTSGHRKAHIIKHFKTTPSVAAKVPNKLPTINEDDLNTDAQAEQAVMEIANEENLNPVIMMADGTVSLHIHGLNLGSIDPSSLLNIQPMTLDESLLSQLQASGVAMMGTGEGTGDEDAEDSISVNPNVVMTQPQNVRTPNNEGFDESDFEICMVDDNGRLVTEPAVSILEQNQLDQDAATSYVPHELTLSDIAVPGQNNTVQCTLCSKYFSKVSDWQEHLMSHNIFIKVGQDGDNLDKDIPESVIIPETILEEAPVSSSALHSIQADKNTSGLGIEEIMTPKMEVENSSNLEIITSKMEVESDNGNLKCSVPNCAKIFRYESSLSQHMIMHLKQYSCIRCGVVFGSSTSLQKHIKSHQNEAKGLQCVFCPEHFSARAALYPHIIEEHLQLALENPLTIEKVGLKINLTSETQRDGSMGSSQGTGEELDPLELFPTVNN</sequence>
<dbReference type="FunFam" id="3.30.160.60:FF:000226">
    <property type="entry name" value="Zinc finger protein 236 variant"/>
    <property type="match status" value="1"/>
</dbReference>
<feature type="domain" description="C2H2-type" evidence="15">
    <location>
        <begin position="2097"/>
        <end position="2126"/>
    </location>
</feature>
<evidence type="ECO:0000256" key="14">
    <source>
        <dbReference type="SAM" id="MobiDB-lite"/>
    </source>
</evidence>
<dbReference type="PROSITE" id="PS50157">
    <property type="entry name" value="ZINC_FINGER_C2H2_2"/>
    <property type="match status" value="27"/>
</dbReference>
<evidence type="ECO:0000256" key="10">
    <source>
        <dbReference type="ARBA" id="ARBA00023163"/>
    </source>
</evidence>
<feature type="domain" description="C2H2-type" evidence="15">
    <location>
        <begin position="1781"/>
        <end position="1808"/>
    </location>
</feature>
<comment type="caution">
    <text evidence="16">The sequence shown here is derived from an EMBL/GenBank/DDBJ whole genome shotgun (WGS) entry which is preliminary data.</text>
</comment>
<dbReference type="FunFam" id="3.30.160.60:FF:000125">
    <property type="entry name" value="Putative zinc finger protein 143"/>
    <property type="match status" value="1"/>
</dbReference>
<dbReference type="PANTHER" id="PTHR16515:SF49">
    <property type="entry name" value="GASTRULA ZINC FINGER PROTEIN XLCGF49.1-LIKE-RELATED"/>
    <property type="match status" value="1"/>
</dbReference>
<dbReference type="InterPro" id="IPR036236">
    <property type="entry name" value="Znf_C2H2_sf"/>
</dbReference>
<feature type="domain" description="C2H2-type" evidence="15">
    <location>
        <begin position="1753"/>
        <end position="1780"/>
    </location>
</feature>
<feature type="domain" description="C2H2-type" evidence="15">
    <location>
        <begin position="1697"/>
        <end position="1724"/>
    </location>
</feature>
<feature type="domain" description="C2H2-type" evidence="15">
    <location>
        <begin position="1003"/>
        <end position="1030"/>
    </location>
</feature>
<feature type="domain" description="C2H2-type" evidence="15">
    <location>
        <begin position="386"/>
        <end position="413"/>
    </location>
</feature>
<comment type="similarity">
    <text evidence="3">Belongs to the krueppel C2H2-type zinc-finger protein family.</text>
</comment>
<feature type="domain" description="C2H2-type" evidence="15">
    <location>
        <begin position="331"/>
        <end position="358"/>
    </location>
</feature>
<feature type="domain" description="C2H2-type" evidence="15">
    <location>
        <begin position="496"/>
        <end position="523"/>
    </location>
</feature>
<evidence type="ECO:0000313" key="17">
    <source>
        <dbReference type="Proteomes" id="UP001487740"/>
    </source>
</evidence>
<keyword evidence="6 13" id="KW-0863">Zinc-finger</keyword>
<evidence type="ECO:0000256" key="8">
    <source>
        <dbReference type="ARBA" id="ARBA00023015"/>
    </source>
</evidence>
<keyword evidence="11" id="KW-0539">Nucleus</keyword>
<dbReference type="EMBL" id="JARAKH010000019">
    <property type="protein sequence ID" value="KAK8394012.1"/>
    <property type="molecule type" value="Genomic_DNA"/>
</dbReference>
<evidence type="ECO:0000256" key="7">
    <source>
        <dbReference type="ARBA" id="ARBA00022833"/>
    </source>
</evidence>
<feature type="compositionally biased region" description="Polar residues" evidence="14">
    <location>
        <begin position="677"/>
        <end position="689"/>
    </location>
</feature>
<comment type="subcellular location">
    <subcellularLocation>
        <location evidence="2">Nucleus</location>
    </subcellularLocation>
</comment>
<feature type="domain" description="C2H2-type" evidence="15">
    <location>
        <begin position="1031"/>
        <end position="1058"/>
    </location>
</feature>
<dbReference type="Proteomes" id="UP001487740">
    <property type="component" value="Unassembled WGS sequence"/>
</dbReference>
<feature type="domain" description="C2H2-type" evidence="15">
    <location>
        <begin position="975"/>
        <end position="1002"/>
    </location>
</feature>
<evidence type="ECO:0000256" key="5">
    <source>
        <dbReference type="ARBA" id="ARBA00022737"/>
    </source>
</evidence>
<feature type="compositionally biased region" description="Basic and acidic residues" evidence="14">
    <location>
        <begin position="1654"/>
        <end position="1676"/>
    </location>
</feature>
<keyword evidence="4" id="KW-0479">Metal-binding</keyword>
<evidence type="ECO:0000256" key="1">
    <source>
        <dbReference type="ARBA" id="ARBA00003767"/>
    </source>
</evidence>
<feature type="domain" description="C2H2-type" evidence="15">
    <location>
        <begin position="813"/>
        <end position="840"/>
    </location>
</feature>
<dbReference type="GO" id="GO:0005634">
    <property type="term" value="C:nucleus"/>
    <property type="evidence" value="ECO:0007669"/>
    <property type="project" value="UniProtKB-SubCell"/>
</dbReference>
<dbReference type="FunFam" id="3.30.160.60:FF:000624">
    <property type="entry name" value="zinc finger protein 697"/>
    <property type="match status" value="1"/>
</dbReference>
<feature type="domain" description="C2H2-type" evidence="15">
    <location>
        <begin position="524"/>
        <end position="553"/>
    </location>
</feature>
<dbReference type="FunFam" id="3.30.160.60:FF:000671">
    <property type="entry name" value="Zinc finger protein 26"/>
    <property type="match status" value="1"/>
</dbReference>
<evidence type="ECO:0000256" key="2">
    <source>
        <dbReference type="ARBA" id="ARBA00004123"/>
    </source>
</evidence>
<keyword evidence="7" id="KW-0862">Zinc</keyword>
<dbReference type="SUPFAM" id="SSF57667">
    <property type="entry name" value="beta-beta-alpha zinc fingers"/>
    <property type="match status" value="14"/>
</dbReference>
<proteinExistence type="inferred from homology"/>
<reference evidence="16 17" key="1">
    <citation type="submission" date="2023-03" db="EMBL/GenBank/DDBJ databases">
        <title>High-quality genome of Scylla paramamosain provides insights in environmental adaptation.</title>
        <authorList>
            <person name="Zhang L."/>
        </authorList>
    </citation>
    <scope>NUCLEOTIDE SEQUENCE [LARGE SCALE GENOMIC DNA]</scope>
    <source>
        <strain evidence="16">LZ_2023a</strain>
        <tissue evidence="16">Muscle</tissue>
    </source>
</reference>
<evidence type="ECO:0000256" key="9">
    <source>
        <dbReference type="ARBA" id="ARBA00023125"/>
    </source>
</evidence>
<keyword evidence="8" id="KW-0805">Transcription regulation</keyword>
<evidence type="ECO:0000256" key="13">
    <source>
        <dbReference type="PROSITE-ProRule" id="PRU00042"/>
    </source>
</evidence>
<gene>
    <name evidence="16" type="ORF">O3P69_006305</name>
</gene>
<comment type="function">
    <text evidence="1">May be involved in transcriptional regulation.</text>
</comment>
<evidence type="ECO:0000256" key="3">
    <source>
        <dbReference type="ARBA" id="ARBA00006991"/>
    </source>
</evidence>
<feature type="domain" description="C2H2-type" evidence="15">
    <location>
        <begin position="1991"/>
        <end position="2013"/>
    </location>
</feature>
<dbReference type="FunFam" id="3.30.160.60:FF:001818">
    <property type="entry name" value="GDNF-inducible zinc finger protein 1 isoform X1"/>
    <property type="match status" value="1"/>
</dbReference>
<feature type="domain" description="C2H2-type" evidence="15">
    <location>
        <begin position="1527"/>
        <end position="1554"/>
    </location>
</feature>
<feature type="domain" description="C2H2-type" evidence="15">
    <location>
        <begin position="2125"/>
        <end position="2152"/>
    </location>
</feature>
<dbReference type="Pfam" id="PF00096">
    <property type="entry name" value="zf-C2H2"/>
    <property type="match status" value="11"/>
</dbReference>
<feature type="domain" description="C2H2-type" evidence="15">
    <location>
        <begin position="947"/>
        <end position="974"/>
    </location>
</feature>
<protein>
    <recommendedName>
        <fullName evidence="12">Zinc finger protein 865</fullName>
    </recommendedName>
</protein>
<organism evidence="16 17">
    <name type="scientific">Scylla paramamosain</name>
    <name type="common">Mud crab</name>
    <dbReference type="NCBI Taxonomy" id="85552"/>
    <lineage>
        <taxon>Eukaryota</taxon>
        <taxon>Metazoa</taxon>
        <taxon>Ecdysozoa</taxon>
        <taxon>Arthropoda</taxon>
        <taxon>Crustacea</taxon>
        <taxon>Multicrustacea</taxon>
        <taxon>Malacostraca</taxon>
        <taxon>Eumalacostraca</taxon>
        <taxon>Eucarida</taxon>
        <taxon>Decapoda</taxon>
        <taxon>Pleocyemata</taxon>
        <taxon>Brachyura</taxon>
        <taxon>Eubrachyura</taxon>
        <taxon>Portunoidea</taxon>
        <taxon>Portunidae</taxon>
        <taxon>Portuninae</taxon>
        <taxon>Scylla</taxon>
    </lineage>
</organism>
<dbReference type="FunFam" id="3.30.160.60:FF:000446">
    <property type="entry name" value="Zinc finger protein"/>
    <property type="match status" value="2"/>
</dbReference>
<keyword evidence="17" id="KW-1185">Reference proteome</keyword>
<feature type="region of interest" description="Disordered" evidence="14">
    <location>
        <begin position="2199"/>
        <end position="2228"/>
    </location>
</feature>
<feature type="region of interest" description="Disordered" evidence="14">
    <location>
        <begin position="640"/>
        <end position="689"/>
    </location>
</feature>
<accession>A0AAW0U5F6</accession>
<dbReference type="FunFam" id="3.30.160.60:FF:000385">
    <property type="entry name" value="Zinc finger protein 236 variant"/>
    <property type="match status" value="1"/>
</dbReference>
<feature type="domain" description="C2H2-type" evidence="15">
    <location>
        <begin position="359"/>
        <end position="386"/>
    </location>
</feature>
<evidence type="ECO:0000256" key="11">
    <source>
        <dbReference type="ARBA" id="ARBA00023242"/>
    </source>
</evidence>
<feature type="domain" description="C2H2-type" evidence="15">
    <location>
        <begin position="783"/>
        <end position="812"/>
    </location>
</feature>
<name>A0AAW0U5F6_SCYPA</name>
<evidence type="ECO:0000256" key="4">
    <source>
        <dbReference type="ARBA" id="ARBA00022723"/>
    </source>
</evidence>
<evidence type="ECO:0000256" key="12">
    <source>
        <dbReference type="ARBA" id="ARBA00068876"/>
    </source>
</evidence>